<dbReference type="STRING" id="1449350.OCH239_20335"/>
<dbReference type="Proteomes" id="UP000022447">
    <property type="component" value="Unassembled WGS sequence"/>
</dbReference>
<dbReference type="RefSeq" id="WP_211242045.1">
    <property type="nucleotide sequence ID" value="NZ_JALZ01000078.1"/>
</dbReference>
<dbReference type="InterPro" id="IPR012338">
    <property type="entry name" value="Beta-lactam/transpept-like"/>
</dbReference>
<dbReference type="Pfam" id="PF00144">
    <property type="entry name" value="Beta-lactamase"/>
    <property type="match status" value="1"/>
</dbReference>
<dbReference type="eggNOG" id="COG1680">
    <property type="taxonomic scope" value="Bacteria"/>
</dbReference>
<accession>X7E740</accession>
<sequence length="399" mass="43087">MYVFPFAFLAAAAGTTSLAQTEYVNPHEAEEIGEVERIYSGDLPPDLAVSTFRNIHRLFPTATVEAGGTARELPSSERQLAPIEADIDGQSYDLDDFLALNQVTGMLVLKDGAVVYETYQRGNTPETRWMSMSVVKSITSTLVGAALKDGHIGSLDDNVADYVPALEGSAYDGASIKDILLMASGASWDETYTDPESDRRDLLRAQLAQEQGALMEVMAGLNRGAEPGIVHTYSTGETQVLSEVVRGAVDKSVATYLSEKIWTPYGMETDAEWWLDAPDGHVIGGSGLSATLRDYARFGQFFLEGGGDVLPEGWTETAGQPQELETGEPIAYGYMWWPAWTDASKEDDAFAAVGIQGQYVYINPAENVVIAVTGAQPEPLGKEPVEPMAFFDAVVAAIE</sequence>
<dbReference type="InterPro" id="IPR050789">
    <property type="entry name" value="Diverse_Enzym_Activities"/>
</dbReference>
<organism evidence="3 4">
    <name type="scientific">Roseivivax halodurans JCM 10272</name>
    <dbReference type="NCBI Taxonomy" id="1449350"/>
    <lineage>
        <taxon>Bacteria</taxon>
        <taxon>Pseudomonadati</taxon>
        <taxon>Pseudomonadota</taxon>
        <taxon>Alphaproteobacteria</taxon>
        <taxon>Rhodobacterales</taxon>
        <taxon>Roseobacteraceae</taxon>
        <taxon>Roseivivax</taxon>
    </lineage>
</organism>
<keyword evidence="4" id="KW-1185">Reference proteome</keyword>
<dbReference type="PANTHER" id="PTHR43283">
    <property type="entry name" value="BETA-LACTAMASE-RELATED"/>
    <property type="match status" value="1"/>
</dbReference>
<dbReference type="EMBL" id="JALZ01000078">
    <property type="protein sequence ID" value="ETX10991.1"/>
    <property type="molecule type" value="Genomic_DNA"/>
</dbReference>
<proteinExistence type="predicted"/>
<keyword evidence="1" id="KW-0732">Signal</keyword>
<dbReference type="PATRIC" id="fig|1449350.3.peg.4230"/>
<gene>
    <name evidence="3" type="ORF">OCH239_20335</name>
</gene>
<evidence type="ECO:0000256" key="1">
    <source>
        <dbReference type="SAM" id="SignalP"/>
    </source>
</evidence>
<evidence type="ECO:0000259" key="2">
    <source>
        <dbReference type="Pfam" id="PF00144"/>
    </source>
</evidence>
<evidence type="ECO:0000313" key="3">
    <source>
        <dbReference type="EMBL" id="ETX10991.1"/>
    </source>
</evidence>
<feature type="chain" id="PRO_5004978077" evidence="1">
    <location>
        <begin position="20"/>
        <end position="399"/>
    </location>
</feature>
<dbReference type="AlphaFoldDB" id="X7E740"/>
<dbReference type="InterPro" id="IPR001466">
    <property type="entry name" value="Beta-lactam-related"/>
</dbReference>
<dbReference type="SUPFAM" id="SSF56601">
    <property type="entry name" value="beta-lactamase/transpeptidase-like"/>
    <property type="match status" value="1"/>
</dbReference>
<dbReference type="Gene3D" id="3.40.710.10">
    <property type="entry name" value="DD-peptidase/beta-lactamase superfamily"/>
    <property type="match status" value="1"/>
</dbReference>
<feature type="domain" description="Beta-lactamase-related" evidence="2">
    <location>
        <begin position="106"/>
        <end position="383"/>
    </location>
</feature>
<reference evidence="3 4" key="1">
    <citation type="submission" date="2014-01" db="EMBL/GenBank/DDBJ databases">
        <title>Roseivivax halodurans JCM 10272 Genome Sequencing.</title>
        <authorList>
            <person name="Lai Q."/>
            <person name="Li G."/>
            <person name="Shao Z."/>
        </authorList>
    </citation>
    <scope>NUCLEOTIDE SEQUENCE [LARGE SCALE GENOMIC DNA]</scope>
    <source>
        <strain evidence="3 4">JCM 10272</strain>
    </source>
</reference>
<name>X7E740_9RHOB</name>
<dbReference type="PANTHER" id="PTHR43283:SF14">
    <property type="entry name" value="BLL8153 PROTEIN"/>
    <property type="match status" value="1"/>
</dbReference>
<protein>
    <submittedName>
        <fullName evidence="3">Beta-lactamase</fullName>
    </submittedName>
</protein>
<feature type="signal peptide" evidence="1">
    <location>
        <begin position="1"/>
        <end position="19"/>
    </location>
</feature>
<comment type="caution">
    <text evidence="3">The sequence shown here is derived from an EMBL/GenBank/DDBJ whole genome shotgun (WGS) entry which is preliminary data.</text>
</comment>
<evidence type="ECO:0000313" key="4">
    <source>
        <dbReference type="Proteomes" id="UP000022447"/>
    </source>
</evidence>